<dbReference type="SMART" id="SM00347">
    <property type="entry name" value="HTH_MARR"/>
    <property type="match status" value="1"/>
</dbReference>
<name>A0ABT1MCA4_9MYCO</name>
<feature type="domain" description="HTH marR-type" evidence="1">
    <location>
        <begin position="13"/>
        <end position="145"/>
    </location>
</feature>
<proteinExistence type="predicted"/>
<comment type="caution">
    <text evidence="2">The sequence shown here is derived from an EMBL/GenBank/DDBJ whole genome shotgun (WGS) entry which is preliminary data.</text>
</comment>
<dbReference type="Pfam" id="PF12802">
    <property type="entry name" value="MarR_2"/>
    <property type="match status" value="1"/>
</dbReference>
<accession>A0ABT1MCA4</accession>
<dbReference type="RefSeq" id="WP_255065046.1">
    <property type="nucleotide sequence ID" value="NZ_JANDBD010000020.1"/>
</dbReference>
<gene>
    <name evidence="2" type="ORF">NM203_31950</name>
</gene>
<protein>
    <submittedName>
        <fullName evidence="2">MarR family winged helix-turn-helix transcriptional regulator</fullName>
    </submittedName>
</protein>
<dbReference type="InterPro" id="IPR036388">
    <property type="entry name" value="WH-like_DNA-bd_sf"/>
</dbReference>
<dbReference type="InterPro" id="IPR036390">
    <property type="entry name" value="WH_DNA-bd_sf"/>
</dbReference>
<dbReference type="EMBL" id="JANDBD010000020">
    <property type="protein sequence ID" value="MCP9276805.1"/>
    <property type="molecule type" value="Genomic_DNA"/>
</dbReference>
<reference evidence="2 3" key="1">
    <citation type="submission" date="2022-06" db="EMBL/GenBank/DDBJ databases">
        <title>Mycolicibacterium sp. CAU 1645 isolated from seawater.</title>
        <authorList>
            <person name="Kim W."/>
        </authorList>
    </citation>
    <scope>NUCLEOTIDE SEQUENCE [LARGE SCALE GENOMIC DNA]</scope>
    <source>
        <strain evidence="2 3">CAU 1645</strain>
    </source>
</reference>
<dbReference type="PRINTS" id="PR00598">
    <property type="entry name" value="HTHMARR"/>
</dbReference>
<dbReference type="PANTHER" id="PTHR33164:SF106">
    <property type="entry name" value="TRANSCRIPTIONAL REGULATORY PROTEIN"/>
    <property type="match status" value="1"/>
</dbReference>
<organism evidence="2 3">
    <name type="scientific">Mycolicibacterium arenosum</name>
    <dbReference type="NCBI Taxonomy" id="2952157"/>
    <lineage>
        <taxon>Bacteria</taxon>
        <taxon>Bacillati</taxon>
        <taxon>Actinomycetota</taxon>
        <taxon>Actinomycetes</taxon>
        <taxon>Mycobacteriales</taxon>
        <taxon>Mycobacteriaceae</taxon>
        <taxon>Mycolicibacterium</taxon>
    </lineage>
</organism>
<evidence type="ECO:0000313" key="2">
    <source>
        <dbReference type="EMBL" id="MCP9276805.1"/>
    </source>
</evidence>
<keyword evidence="3" id="KW-1185">Reference proteome</keyword>
<dbReference type="InterPro" id="IPR039422">
    <property type="entry name" value="MarR/SlyA-like"/>
</dbReference>
<evidence type="ECO:0000259" key="1">
    <source>
        <dbReference type="PROSITE" id="PS50995"/>
    </source>
</evidence>
<dbReference type="Gene3D" id="1.10.10.10">
    <property type="entry name" value="Winged helix-like DNA-binding domain superfamily/Winged helix DNA-binding domain"/>
    <property type="match status" value="1"/>
</dbReference>
<dbReference type="Proteomes" id="UP001651690">
    <property type="component" value="Unassembled WGS sequence"/>
</dbReference>
<sequence>MKDRAMPVATATRIDLASMVALVVRLAGPINQLMARELGLPLNDLAALQHLVGLPPAGPAELGRRLGMSSASATVLADRLERAGYVRRHRDPHDRRRVILEVTDTAAMRAQTAIGPLVEALNSISDRHDVAGQQQINTYLAAVIDAMAELTGADDSELTS</sequence>
<dbReference type="SUPFAM" id="SSF46785">
    <property type="entry name" value="Winged helix' DNA-binding domain"/>
    <property type="match status" value="1"/>
</dbReference>
<dbReference type="InterPro" id="IPR000835">
    <property type="entry name" value="HTH_MarR-typ"/>
</dbReference>
<evidence type="ECO:0000313" key="3">
    <source>
        <dbReference type="Proteomes" id="UP001651690"/>
    </source>
</evidence>
<dbReference type="PANTHER" id="PTHR33164">
    <property type="entry name" value="TRANSCRIPTIONAL REGULATOR, MARR FAMILY"/>
    <property type="match status" value="1"/>
</dbReference>
<dbReference type="PROSITE" id="PS50995">
    <property type="entry name" value="HTH_MARR_2"/>
    <property type="match status" value="1"/>
</dbReference>